<gene>
    <name evidence="17" type="ORF">D0Y83_00325</name>
</gene>
<dbReference type="GO" id="GO:0008820">
    <property type="term" value="F:cobinamide phosphate guanylyltransferase activity"/>
    <property type="evidence" value="ECO:0007669"/>
    <property type="project" value="UniProtKB-UniRule"/>
</dbReference>
<dbReference type="GeneID" id="69695727"/>
<evidence type="ECO:0000256" key="10">
    <source>
        <dbReference type="ARBA" id="ARBA00022741"/>
    </source>
</evidence>
<dbReference type="GO" id="GO:0009236">
    <property type="term" value="P:cobalamin biosynthetic process"/>
    <property type="evidence" value="ECO:0007669"/>
    <property type="project" value="UniProtKB-UniRule"/>
</dbReference>
<accession>A0A5P6N7I4</accession>
<dbReference type="GO" id="GO:0043752">
    <property type="term" value="F:adenosylcobinamide kinase activity"/>
    <property type="evidence" value="ECO:0007669"/>
    <property type="project" value="UniProtKB-EC"/>
</dbReference>
<dbReference type="NCBIfam" id="NF004469">
    <property type="entry name" value="PRK05800.1"/>
    <property type="match status" value="1"/>
</dbReference>
<evidence type="ECO:0000256" key="16">
    <source>
        <dbReference type="PIRSR" id="PIRSR006135-2"/>
    </source>
</evidence>
<dbReference type="UniPathway" id="UPA00148">
    <property type="reaction ID" value="UER00236"/>
</dbReference>
<feature type="binding site" evidence="16">
    <location>
        <position position="82"/>
    </location>
    <ligand>
        <name>GTP</name>
        <dbReference type="ChEBI" id="CHEBI:37565"/>
    </ligand>
</feature>
<organism evidence="17 18">
    <name type="scientific">Qipengyuania flava</name>
    <dbReference type="NCBI Taxonomy" id="192812"/>
    <lineage>
        <taxon>Bacteria</taxon>
        <taxon>Pseudomonadati</taxon>
        <taxon>Pseudomonadota</taxon>
        <taxon>Alphaproteobacteria</taxon>
        <taxon>Sphingomonadales</taxon>
        <taxon>Erythrobacteraceae</taxon>
        <taxon>Qipengyuania</taxon>
    </lineage>
</organism>
<evidence type="ECO:0000256" key="4">
    <source>
        <dbReference type="ARBA" id="ARBA00003889"/>
    </source>
</evidence>
<feature type="binding site" evidence="16">
    <location>
        <position position="62"/>
    </location>
    <ligand>
        <name>GTP</name>
        <dbReference type="ChEBI" id="CHEBI:37565"/>
    </ligand>
</feature>
<dbReference type="SUPFAM" id="SSF52540">
    <property type="entry name" value="P-loop containing nucleoside triphosphate hydrolases"/>
    <property type="match status" value="1"/>
</dbReference>
<evidence type="ECO:0000256" key="8">
    <source>
        <dbReference type="ARBA" id="ARBA00022573"/>
    </source>
</evidence>
<reference evidence="18" key="1">
    <citation type="submission" date="2018-09" db="EMBL/GenBank/DDBJ databases">
        <title>Nocardia yunnanensis sp. nov., an actinomycete isolated from a soil sample.</title>
        <authorList>
            <person name="Zhang J."/>
        </authorList>
    </citation>
    <scope>NUCLEOTIDE SEQUENCE [LARGE SCALE GENOMIC DNA]</scope>
    <source>
        <strain evidence="18">21-3</strain>
    </source>
</reference>
<feature type="binding site" evidence="16">
    <location>
        <begin position="9"/>
        <end position="16"/>
    </location>
    <ligand>
        <name>GTP</name>
        <dbReference type="ChEBI" id="CHEBI:37565"/>
    </ligand>
</feature>
<comment type="pathway">
    <text evidence="6 14">Cofactor biosynthesis; adenosylcobalamin biosynthesis; adenosylcobalamin from cob(II)yrinate a,c-diamide: step 5/7.</text>
</comment>
<protein>
    <recommendedName>
        <fullName evidence="14">Bifunctional adenosylcobalamin biosynthesis protein</fullName>
        <ecNumber evidence="14">2.7.1.156</ecNumber>
        <ecNumber evidence="14">2.7.7.62</ecNumber>
    </recommendedName>
</protein>
<keyword evidence="9 14" id="KW-0808">Transferase</keyword>
<evidence type="ECO:0000256" key="2">
    <source>
        <dbReference type="ARBA" id="ARBA00000711"/>
    </source>
</evidence>
<evidence type="ECO:0000256" key="1">
    <source>
        <dbReference type="ARBA" id="ARBA00000312"/>
    </source>
</evidence>
<dbReference type="InterPro" id="IPR003203">
    <property type="entry name" value="CobU/CobP"/>
</dbReference>
<evidence type="ECO:0000256" key="6">
    <source>
        <dbReference type="ARBA" id="ARBA00005159"/>
    </source>
</evidence>
<evidence type="ECO:0000256" key="15">
    <source>
        <dbReference type="PIRSR" id="PIRSR006135-1"/>
    </source>
</evidence>
<evidence type="ECO:0000313" key="18">
    <source>
        <dbReference type="Proteomes" id="UP000325385"/>
    </source>
</evidence>
<dbReference type="Pfam" id="PF02283">
    <property type="entry name" value="CobU"/>
    <property type="match status" value="1"/>
</dbReference>
<evidence type="ECO:0000256" key="11">
    <source>
        <dbReference type="ARBA" id="ARBA00022777"/>
    </source>
</evidence>
<keyword evidence="8 14" id="KW-0169">Cobalamin biosynthesis</keyword>
<dbReference type="RefSeq" id="WP_151884689.1">
    <property type="nucleotide sequence ID" value="NZ_CP032228.1"/>
</dbReference>
<keyword evidence="10 14" id="KW-0547">Nucleotide-binding</keyword>
<evidence type="ECO:0000256" key="3">
    <source>
        <dbReference type="ARBA" id="ARBA00001522"/>
    </source>
</evidence>
<keyword evidence="12 14" id="KW-0067">ATP-binding</keyword>
<feature type="binding site" evidence="16">
    <location>
        <begin position="34"/>
        <end position="36"/>
    </location>
    <ligand>
        <name>GTP</name>
        <dbReference type="ChEBI" id="CHEBI:37565"/>
    </ligand>
</feature>
<comment type="catalytic activity">
    <reaction evidence="2 14">
        <text>adenosylcob(III)inamide phosphate + GTP + H(+) = adenosylcob(III)inamide-GDP + diphosphate</text>
        <dbReference type="Rhea" id="RHEA:22712"/>
        <dbReference type="ChEBI" id="CHEBI:15378"/>
        <dbReference type="ChEBI" id="CHEBI:33019"/>
        <dbReference type="ChEBI" id="CHEBI:37565"/>
        <dbReference type="ChEBI" id="CHEBI:58502"/>
        <dbReference type="ChEBI" id="CHEBI:60487"/>
        <dbReference type="EC" id="2.7.7.62"/>
    </reaction>
</comment>
<dbReference type="GO" id="GO:0005524">
    <property type="term" value="F:ATP binding"/>
    <property type="evidence" value="ECO:0007669"/>
    <property type="project" value="UniProtKB-UniRule"/>
</dbReference>
<dbReference type="PANTHER" id="PTHR34848">
    <property type="match status" value="1"/>
</dbReference>
<dbReference type="GO" id="GO:0005525">
    <property type="term" value="F:GTP binding"/>
    <property type="evidence" value="ECO:0007669"/>
    <property type="project" value="UniProtKB-UniRule"/>
</dbReference>
<dbReference type="AlphaFoldDB" id="A0A5P6N7I4"/>
<comment type="similarity">
    <text evidence="7 14">Belongs to the CobU/CobP family.</text>
</comment>
<evidence type="ECO:0000256" key="7">
    <source>
        <dbReference type="ARBA" id="ARBA00007490"/>
    </source>
</evidence>
<feature type="active site" description="GMP-histidine intermediate" evidence="15">
    <location>
        <position position="50"/>
    </location>
</feature>
<dbReference type="Proteomes" id="UP000325385">
    <property type="component" value="Chromosome"/>
</dbReference>
<evidence type="ECO:0000256" key="12">
    <source>
        <dbReference type="ARBA" id="ARBA00022840"/>
    </source>
</evidence>
<feature type="binding site" evidence="16">
    <location>
        <begin position="51"/>
        <end position="54"/>
    </location>
    <ligand>
        <name>GTP</name>
        <dbReference type="ChEBI" id="CHEBI:37565"/>
    </ligand>
</feature>
<evidence type="ECO:0000256" key="5">
    <source>
        <dbReference type="ARBA" id="ARBA00004692"/>
    </source>
</evidence>
<proteinExistence type="inferred from homology"/>
<comment type="catalytic activity">
    <reaction evidence="3">
        <text>adenosylcob(III)inamide + GTP = adenosylcob(III)inamide phosphate + GDP + H(+)</text>
        <dbReference type="Rhea" id="RHEA:15765"/>
        <dbReference type="ChEBI" id="CHEBI:2480"/>
        <dbReference type="ChEBI" id="CHEBI:15378"/>
        <dbReference type="ChEBI" id="CHEBI:37565"/>
        <dbReference type="ChEBI" id="CHEBI:58189"/>
        <dbReference type="ChEBI" id="CHEBI:58502"/>
        <dbReference type="EC" id="2.7.1.156"/>
    </reaction>
</comment>
<keyword evidence="17" id="KW-0548">Nucleotidyltransferase</keyword>
<name>A0A5P6N7I4_9SPHN</name>
<sequence>MSLVHLILGGARSGKSRHALSICGRMRGPHEFIATAQAYDDEMTERIRQHREERADFWHTIEAPIELARAITSVNAGTVLVDCCTLWLSNVMLAELDIGREADALVESIARANANVVLVSNEVGSGIVPENRLGRDFRDEQGRLNQRLAEISDTVELVVVGLPLRLKG</sequence>
<dbReference type="EC" id="2.7.1.156" evidence="14"/>
<keyword evidence="11 14" id="KW-0418">Kinase</keyword>
<dbReference type="InterPro" id="IPR027417">
    <property type="entry name" value="P-loop_NTPase"/>
</dbReference>
<evidence type="ECO:0000313" key="17">
    <source>
        <dbReference type="EMBL" id="QFI61898.1"/>
    </source>
</evidence>
<dbReference type="EC" id="2.7.7.62" evidence="14"/>
<keyword evidence="13 14" id="KW-0342">GTP-binding</keyword>
<evidence type="ECO:0000256" key="13">
    <source>
        <dbReference type="ARBA" id="ARBA00023134"/>
    </source>
</evidence>
<dbReference type="Gene3D" id="3.40.50.300">
    <property type="entry name" value="P-loop containing nucleotide triphosphate hydrolases"/>
    <property type="match status" value="1"/>
</dbReference>
<dbReference type="EMBL" id="CP032228">
    <property type="protein sequence ID" value="QFI61898.1"/>
    <property type="molecule type" value="Genomic_DNA"/>
</dbReference>
<evidence type="ECO:0000256" key="14">
    <source>
        <dbReference type="PIRNR" id="PIRNR006135"/>
    </source>
</evidence>
<dbReference type="PANTHER" id="PTHR34848:SF1">
    <property type="entry name" value="BIFUNCTIONAL ADENOSYLCOBALAMIN BIOSYNTHESIS PROTEIN COBU"/>
    <property type="match status" value="1"/>
</dbReference>
<comment type="function">
    <text evidence="4 14">Catalyzes ATP-dependent phosphorylation of adenosylcobinamide and addition of GMP to adenosylcobinamide phosphate.</text>
</comment>
<dbReference type="CDD" id="cd00544">
    <property type="entry name" value="CobU"/>
    <property type="match status" value="1"/>
</dbReference>
<dbReference type="PIRSF" id="PIRSF006135">
    <property type="entry name" value="CobU"/>
    <property type="match status" value="1"/>
</dbReference>
<evidence type="ECO:0000256" key="9">
    <source>
        <dbReference type="ARBA" id="ARBA00022679"/>
    </source>
</evidence>
<comment type="catalytic activity">
    <reaction evidence="1 14">
        <text>adenosylcob(III)inamide + ATP = adenosylcob(III)inamide phosphate + ADP + H(+)</text>
        <dbReference type="Rhea" id="RHEA:15769"/>
        <dbReference type="ChEBI" id="CHEBI:2480"/>
        <dbReference type="ChEBI" id="CHEBI:15378"/>
        <dbReference type="ChEBI" id="CHEBI:30616"/>
        <dbReference type="ChEBI" id="CHEBI:58502"/>
        <dbReference type="ChEBI" id="CHEBI:456216"/>
        <dbReference type="EC" id="2.7.1.156"/>
    </reaction>
</comment>
<comment type="pathway">
    <text evidence="5 14">Cofactor biosynthesis; adenosylcobalamin biosynthesis; adenosylcobalamin from cob(II)yrinate a,c-diamide: step 6/7.</text>
</comment>